<evidence type="ECO:0008006" key="4">
    <source>
        <dbReference type="Google" id="ProtNLM"/>
    </source>
</evidence>
<sequence length="85" mass="9006">MIEQHEGKTGRTTDPAWQALRRRIGVAAFVVGVVLTLGFFAFFPGLPHVIDWGAIVVALGVGGLVRWGCQGWMTKVAEKKGGGGA</sequence>
<evidence type="ECO:0000313" key="3">
    <source>
        <dbReference type="Proteomes" id="UP001585080"/>
    </source>
</evidence>
<keyword evidence="3" id="KW-1185">Reference proteome</keyword>
<dbReference type="EMBL" id="JAYMRP010000006">
    <property type="protein sequence ID" value="MFB8772856.1"/>
    <property type="molecule type" value="Genomic_DNA"/>
</dbReference>
<organism evidence="2 3">
    <name type="scientific">Streptomyces broussonetiae</name>
    <dbReference type="NCBI Taxonomy" id="2686304"/>
    <lineage>
        <taxon>Bacteria</taxon>
        <taxon>Bacillati</taxon>
        <taxon>Actinomycetota</taxon>
        <taxon>Actinomycetes</taxon>
        <taxon>Kitasatosporales</taxon>
        <taxon>Streptomycetaceae</taxon>
        <taxon>Streptomyces</taxon>
    </lineage>
</organism>
<evidence type="ECO:0000256" key="1">
    <source>
        <dbReference type="SAM" id="Phobius"/>
    </source>
</evidence>
<proteinExistence type="predicted"/>
<feature type="transmembrane region" description="Helical" evidence="1">
    <location>
        <begin position="24"/>
        <end position="43"/>
    </location>
</feature>
<gene>
    <name evidence="2" type="ORF">VSS16_08930</name>
</gene>
<feature type="transmembrane region" description="Helical" evidence="1">
    <location>
        <begin position="49"/>
        <end position="69"/>
    </location>
</feature>
<keyword evidence="1" id="KW-1133">Transmembrane helix</keyword>
<reference evidence="2 3" key="1">
    <citation type="submission" date="2024-01" db="EMBL/GenBank/DDBJ databases">
        <title>Genome mining of biosynthetic gene clusters to explore secondary metabolites of Streptomyces sp.</title>
        <authorList>
            <person name="Baig A."/>
            <person name="Ajitkumar Shintre N."/>
            <person name="Kumar H."/>
            <person name="Anbarasu A."/>
            <person name="Ramaiah S."/>
        </authorList>
    </citation>
    <scope>NUCLEOTIDE SEQUENCE [LARGE SCALE GENOMIC DNA]</scope>
    <source>
        <strain evidence="2 3">A57</strain>
    </source>
</reference>
<evidence type="ECO:0000313" key="2">
    <source>
        <dbReference type="EMBL" id="MFB8772856.1"/>
    </source>
</evidence>
<dbReference type="RefSeq" id="WP_376731763.1">
    <property type="nucleotide sequence ID" value="NZ_JAYMRP010000006.1"/>
</dbReference>
<dbReference type="Proteomes" id="UP001585080">
    <property type="component" value="Unassembled WGS sequence"/>
</dbReference>
<accession>A0ABV5E7N6</accession>
<keyword evidence="1" id="KW-0472">Membrane</keyword>
<keyword evidence="1" id="KW-0812">Transmembrane</keyword>
<comment type="caution">
    <text evidence="2">The sequence shown here is derived from an EMBL/GenBank/DDBJ whole genome shotgun (WGS) entry which is preliminary data.</text>
</comment>
<name>A0ABV5E7N6_9ACTN</name>
<protein>
    <recommendedName>
        <fullName evidence="4">DUF3040 domain-containing protein</fullName>
    </recommendedName>
</protein>